<dbReference type="Pfam" id="PF00691">
    <property type="entry name" value="OmpA"/>
    <property type="match status" value="1"/>
</dbReference>
<evidence type="ECO:0000256" key="2">
    <source>
        <dbReference type="ARBA" id="ARBA00023136"/>
    </source>
</evidence>
<keyword evidence="5" id="KW-0732">Signal</keyword>
<evidence type="ECO:0000256" key="1">
    <source>
        <dbReference type="ARBA" id="ARBA00004442"/>
    </source>
</evidence>
<sequence length="222" mass="23408">MNNFLLHGRIGATLAAALLATGCANMDMSGMTPTQRNAAIGAGIGALGGAAIGRDVRGAAIGAGVGALGGYVWSQQMEQRRQTMERATVGTGVAVSQTPDNQLKLDIPSDISFDVGRADIRPNLRPILDQFASGLSSQPNTEVRIIGHTDSTGSDELNDRLSLQRAQSARDYLAARGVDPRSIVIAGRGEREPIADNSTEMGRARNRRVEIFLGERANVAGR</sequence>
<dbReference type="PANTHER" id="PTHR30329">
    <property type="entry name" value="STATOR ELEMENT OF FLAGELLAR MOTOR COMPLEX"/>
    <property type="match status" value="1"/>
</dbReference>
<name>A0A937D241_9BURK</name>
<dbReference type="EMBL" id="JAEQNA010000001">
    <property type="protein sequence ID" value="MBL0419390.1"/>
    <property type="molecule type" value="Genomic_DNA"/>
</dbReference>
<reference evidence="7" key="1">
    <citation type="submission" date="2021-01" db="EMBL/GenBank/DDBJ databases">
        <title>Ramlibacter sp. strain AW1 16S ribosomal RNA gene Genome sequencing and assembly.</title>
        <authorList>
            <person name="Kang M."/>
        </authorList>
    </citation>
    <scope>NUCLEOTIDE SEQUENCE</scope>
    <source>
        <strain evidence="7">AW1</strain>
    </source>
</reference>
<protein>
    <submittedName>
        <fullName evidence="7">OmpA family protein</fullName>
    </submittedName>
</protein>
<comment type="subcellular location">
    <subcellularLocation>
        <location evidence="1">Cell outer membrane</location>
    </subcellularLocation>
</comment>
<evidence type="ECO:0000313" key="8">
    <source>
        <dbReference type="Proteomes" id="UP000613011"/>
    </source>
</evidence>
<dbReference type="PROSITE" id="PS51123">
    <property type="entry name" value="OMPA_2"/>
    <property type="match status" value="1"/>
</dbReference>
<feature type="chain" id="PRO_5037221628" evidence="5">
    <location>
        <begin position="27"/>
        <end position="222"/>
    </location>
</feature>
<gene>
    <name evidence="7" type="ORF">JI739_03415</name>
</gene>
<evidence type="ECO:0000256" key="5">
    <source>
        <dbReference type="SAM" id="SignalP"/>
    </source>
</evidence>
<dbReference type="InterPro" id="IPR006665">
    <property type="entry name" value="OmpA-like"/>
</dbReference>
<dbReference type="PANTHER" id="PTHR30329:SF21">
    <property type="entry name" value="LIPOPROTEIN YIAD-RELATED"/>
    <property type="match status" value="1"/>
</dbReference>
<comment type="caution">
    <text evidence="7">The sequence shown here is derived from an EMBL/GenBank/DDBJ whole genome shotgun (WGS) entry which is preliminary data.</text>
</comment>
<dbReference type="AlphaFoldDB" id="A0A937D241"/>
<dbReference type="InterPro" id="IPR050330">
    <property type="entry name" value="Bact_OuterMem_StrucFunc"/>
</dbReference>
<evidence type="ECO:0000259" key="6">
    <source>
        <dbReference type="PROSITE" id="PS51123"/>
    </source>
</evidence>
<dbReference type="CDD" id="cd07185">
    <property type="entry name" value="OmpA_C-like"/>
    <property type="match status" value="1"/>
</dbReference>
<dbReference type="PRINTS" id="PR01023">
    <property type="entry name" value="NAFLGMOTY"/>
</dbReference>
<dbReference type="InterPro" id="IPR027367">
    <property type="entry name" value="Gly-zipper_YMGG"/>
</dbReference>
<dbReference type="InterPro" id="IPR036737">
    <property type="entry name" value="OmpA-like_sf"/>
</dbReference>
<keyword evidence="2 4" id="KW-0472">Membrane</keyword>
<keyword evidence="8" id="KW-1185">Reference proteome</keyword>
<dbReference type="PRINTS" id="PR01021">
    <property type="entry name" value="OMPADOMAIN"/>
</dbReference>
<proteinExistence type="predicted"/>
<evidence type="ECO:0000256" key="3">
    <source>
        <dbReference type="ARBA" id="ARBA00023237"/>
    </source>
</evidence>
<organism evidence="7 8">
    <name type="scientific">Ramlibacter aurantiacus</name>
    <dbReference type="NCBI Taxonomy" id="2801330"/>
    <lineage>
        <taxon>Bacteria</taxon>
        <taxon>Pseudomonadati</taxon>
        <taxon>Pseudomonadota</taxon>
        <taxon>Betaproteobacteria</taxon>
        <taxon>Burkholderiales</taxon>
        <taxon>Comamonadaceae</taxon>
        <taxon>Ramlibacter</taxon>
    </lineage>
</organism>
<dbReference type="Proteomes" id="UP000613011">
    <property type="component" value="Unassembled WGS sequence"/>
</dbReference>
<dbReference type="Gene3D" id="3.30.1330.60">
    <property type="entry name" value="OmpA-like domain"/>
    <property type="match status" value="1"/>
</dbReference>
<accession>A0A937D241</accession>
<keyword evidence="3" id="KW-0998">Cell outer membrane</keyword>
<dbReference type="Pfam" id="PF13441">
    <property type="entry name" value="Gly-zipper_YMGG"/>
    <property type="match status" value="1"/>
</dbReference>
<dbReference type="SUPFAM" id="SSF103088">
    <property type="entry name" value="OmpA-like"/>
    <property type="match status" value="1"/>
</dbReference>
<dbReference type="GO" id="GO:0009279">
    <property type="term" value="C:cell outer membrane"/>
    <property type="evidence" value="ECO:0007669"/>
    <property type="project" value="UniProtKB-SubCell"/>
</dbReference>
<evidence type="ECO:0000256" key="4">
    <source>
        <dbReference type="PROSITE-ProRule" id="PRU00473"/>
    </source>
</evidence>
<dbReference type="InterPro" id="IPR006664">
    <property type="entry name" value="OMP_bac"/>
</dbReference>
<feature type="domain" description="OmpA-like" evidence="6">
    <location>
        <begin position="100"/>
        <end position="217"/>
    </location>
</feature>
<evidence type="ECO:0000313" key="7">
    <source>
        <dbReference type="EMBL" id="MBL0419390.1"/>
    </source>
</evidence>
<feature type="signal peptide" evidence="5">
    <location>
        <begin position="1"/>
        <end position="26"/>
    </location>
</feature>
<dbReference type="RefSeq" id="WP_201682427.1">
    <property type="nucleotide sequence ID" value="NZ_JAEQNA010000001.1"/>
</dbReference>